<dbReference type="InterPro" id="IPR011009">
    <property type="entry name" value="Kinase-like_dom_sf"/>
</dbReference>
<organism evidence="1 2">
    <name type="scientific">Dichanthelium oligosanthes</name>
    <dbReference type="NCBI Taxonomy" id="888268"/>
    <lineage>
        <taxon>Eukaryota</taxon>
        <taxon>Viridiplantae</taxon>
        <taxon>Streptophyta</taxon>
        <taxon>Embryophyta</taxon>
        <taxon>Tracheophyta</taxon>
        <taxon>Spermatophyta</taxon>
        <taxon>Magnoliopsida</taxon>
        <taxon>Liliopsida</taxon>
        <taxon>Poales</taxon>
        <taxon>Poaceae</taxon>
        <taxon>PACMAD clade</taxon>
        <taxon>Panicoideae</taxon>
        <taxon>Panicodae</taxon>
        <taxon>Paniceae</taxon>
        <taxon>Dichantheliinae</taxon>
        <taxon>Dichanthelium</taxon>
    </lineage>
</organism>
<dbReference type="AlphaFoldDB" id="A0A1E5WIC0"/>
<dbReference type="Proteomes" id="UP000095767">
    <property type="component" value="Unassembled WGS sequence"/>
</dbReference>
<keyword evidence="2" id="KW-1185">Reference proteome</keyword>
<evidence type="ECO:0008006" key="3">
    <source>
        <dbReference type="Google" id="ProtNLM"/>
    </source>
</evidence>
<name>A0A1E5WIC0_9POAL</name>
<reference evidence="1 2" key="1">
    <citation type="submission" date="2016-09" db="EMBL/GenBank/DDBJ databases">
        <title>The draft genome of Dichanthelium oligosanthes: A C3 panicoid grass species.</title>
        <authorList>
            <person name="Studer A.J."/>
            <person name="Schnable J.C."/>
            <person name="Brutnell T.P."/>
        </authorList>
    </citation>
    <scope>NUCLEOTIDE SEQUENCE [LARGE SCALE GENOMIC DNA]</scope>
    <source>
        <strain evidence="2">cv. Kellogg 1175</strain>
        <tissue evidence="1">Leaf</tissue>
    </source>
</reference>
<dbReference type="OrthoDB" id="40902at2759"/>
<proteinExistence type="predicted"/>
<comment type="caution">
    <text evidence="1">The sequence shown here is derived from an EMBL/GenBank/DDBJ whole genome shotgun (WGS) entry which is preliminary data.</text>
</comment>
<sequence length="66" mass="7070">MLLSGGALPFGSETPVDVFAAVLQGSPRFPHAPFAGVSPAAKDLMERMMCCDVTRRFSTEQVLSKL</sequence>
<evidence type="ECO:0000313" key="1">
    <source>
        <dbReference type="EMBL" id="OEL37147.1"/>
    </source>
</evidence>
<accession>A0A1E5WIC0</accession>
<dbReference type="EMBL" id="LWDX02006596">
    <property type="protein sequence ID" value="OEL37147.1"/>
    <property type="molecule type" value="Genomic_DNA"/>
</dbReference>
<gene>
    <name evidence="1" type="ORF">BAE44_0001834</name>
</gene>
<evidence type="ECO:0000313" key="2">
    <source>
        <dbReference type="Proteomes" id="UP000095767"/>
    </source>
</evidence>
<dbReference type="STRING" id="888268.A0A1E5WIC0"/>
<dbReference type="SUPFAM" id="SSF56112">
    <property type="entry name" value="Protein kinase-like (PK-like)"/>
    <property type="match status" value="1"/>
</dbReference>
<dbReference type="Gene3D" id="1.10.510.10">
    <property type="entry name" value="Transferase(Phosphotransferase) domain 1"/>
    <property type="match status" value="1"/>
</dbReference>
<protein>
    <recommendedName>
        <fullName evidence="3">Protein kinase domain-containing protein</fullName>
    </recommendedName>
</protein>